<dbReference type="EMBL" id="FNND01000011">
    <property type="protein sequence ID" value="SDX18160.1"/>
    <property type="molecule type" value="Genomic_DNA"/>
</dbReference>
<accession>A0A1H2ZL61</accession>
<evidence type="ECO:0000313" key="1">
    <source>
        <dbReference type="EMBL" id="SDX18160.1"/>
    </source>
</evidence>
<dbReference type="AlphaFoldDB" id="A0A1H2ZL61"/>
<proteinExistence type="predicted"/>
<keyword evidence="2" id="KW-1185">Reference proteome</keyword>
<gene>
    <name evidence="1" type="ORF">SAMN05444420_1112</name>
</gene>
<comment type="caution">
    <text evidence="1">The sequence shown here is derived from an EMBL/GenBank/DDBJ whole genome shotgun (WGS) entry which is preliminary data.</text>
</comment>
<dbReference type="Proteomes" id="UP000182771">
    <property type="component" value="Unassembled WGS sequence"/>
</dbReference>
<reference evidence="1 2" key="1">
    <citation type="submission" date="2016-10" db="EMBL/GenBank/DDBJ databases">
        <authorList>
            <person name="Varghese N."/>
            <person name="Submissions S."/>
        </authorList>
    </citation>
    <scope>NUCLEOTIDE SEQUENCE [LARGE SCALE GENOMIC DNA]</scope>
    <source>
        <strain evidence="1 2">DSM 11449</strain>
    </source>
</reference>
<sequence length="45" mass="5554">MDTITIKFDKKEFFSMIDQARKAPTKKMSKEERKKFLDVWHYNDK</sequence>
<protein>
    <submittedName>
        <fullName evidence="1">Uncharacterized protein</fullName>
    </submittedName>
</protein>
<evidence type="ECO:0000313" key="2">
    <source>
        <dbReference type="Proteomes" id="UP000182771"/>
    </source>
</evidence>
<organism evidence="1 2">
    <name type="scientific">Capnocytophaga granulosa</name>
    <dbReference type="NCBI Taxonomy" id="45242"/>
    <lineage>
        <taxon>Bacteria</taxon>
        <taxon>Pseudomonadati</taxon>
        <taxon>Bacteroidota</taxon>
        <taxon>Flavobacteriia</taxon>
        <taxon>Flavobacteriales</taxon>
        <taxon>Flavobacteriaceae</taxon>
        <taxon>Capnocytophaga</taxon>
    </lineage>
</organism>
<name>A0A1H2ZL61_9FLAO</name>
<dbReference type="RefSeq" id="WP_016421239.1">
    <property type="nucleotide sequence ID" value="NZ_FNND01000011.1"/>
</dbReference>
<dbReference type="GeneID" id="85018504"/>